<feature type="compositionally biased region" description="Polar residues" evidence="1">
    <location>
        <begin position="37"/>
        <end position="49"/>
    </location>
</feature>
<reference evidence="2" key="1">
    <citation type="journal article" date="2019" name="Sci. Rep.">
        <title>Draft genome of Tanacetum cinerariifolium, the natural source of mosquito coil.</title>
        <authorList>
            <person name="Yamashiro T."/>
            <person name="Shiraishi A."/>
            <person name="Satake H."/>
            <person name="Nakayama K."/>
        </authorList>
    </citation>
    <scope>NUCLEOTIDE SEQUENCE</scope>
</reference>
<name>A0A699QH31_TANCI</name>
<protein>
    <submittedName>
        <fullName evidence="2">Uncharacterized protein</fullName>
    </submittedName>
</protein>
<feature type="compositionally biased region" description="Polar residues" evidence="1">
    <location>
        <begin position="60"/>
        <end position="69"/>
    </location>
</feature>
<dbReference type="EMBL" id="BKCJ010990330">
    <property type="protein sequence ID" value="GFC61590.1"/>
    <property type="molecule type" value="Genomic_DNA"/>
</dbReference>
<evidence type="ECO:0000313" key="2">
    <source>
        <dbReference type="EMBL" id="GFC61590.1"/>
    </source>
</evidence>
<comment type="caution">
    <text evidence="2">The sequence shown here is derived from an EMBL/GenBank/DDBJ whole genome shotgun (WGS) entry which is preliminary data.</text>
</comment>
<proteinExistence type="predicted"/>
<organism evidence="2">
    <name type="scientific">Tanacetum cinerariifolium</name>
    <name type="common">Dalmatian daisy</name>
    <name type="synonym">Chrysanthemum cinerariifolium</name>
    <dbReference type="NCBI Taxonomy" id="118510"/>
    <lineage>
        <taxon>Eukaryota</taxon>
        <taxon>Viridiplantae</taxon>
        <taxon>Streptophyta</taxon>
        <taxon>Embryophyta</taxon>
        <taxon>Tracheophyta</taxon>
        <taxon>Spermatophyta</taxon>
        <taxon>Magnoliopsida</taxon>
        <taxon>eudicotyledons</taxon>
        <taxon>Gunneridae</taxon>
        <taxon>Pentapetalae</taxon>
        <taxon>asterids</taxon>
        <taxon>campanulids</taxon>
        <taxon>Asterales</taxon>
        <taxon>Asteraceae</taxon>
        <taxon>Asteroideae</taxon>
        <taxon>Anthemideae</taxon>
        <taxon>Anthemidinae</taxon>
        <taxon>Tanacetum</taxon>
    </lineage>
</organism>
<sequence>MNTPSKEDLDNFFGPMFEEYFAKKSSETPINFAAQPTQLHEDSPSSFSISVKEHEAPPIKTTSDEQTSPISLLEADELHQEDSVDFNGNSQFVSYNPTSYEAIESSSTVLEPSNVQNSPPV</sequence>
<feature type="region of interest" description="Disordered" evidence="1">
    <location>
        <begin position="37"/>
        <end position="69"/>
    </location>
</feature>
<gene>
    <name evidence="2" type="ORF">Tci_833560</name>
</gene>
<dbReference type="AlphaFoldDB" id="A0A699QH31"/>
<accession>A0A699QH31</accession>
<evidence type="ECO:0000256" key="1">
    <source>
        <dbReference type="SAM" id="MobiDB-lite"/>
    </source>
</evidence>